<name>A0ABW0E052_9ACTN</name>
<reference evidence="2" key="1">
    <citation type="journal article" date="2019" name="Int. J. Syst. Evol. Microbiol.">
        <title>The Global Catalogue of Microorganisms (GCM) 10K type strain sequencing project: providing services to taxonomists for standard genome sequencing and annotation.</title>
        <authorList>
            <consortium name="The Broad Institute Genomics Platform"/>
            <consortium name="The Broad Institute Genome Sequencing Center for Infectious Disease"/>
            <person name="Wu L."/>
            <person name="Ma J."/>
        </authorList>
    </citation>
    <scope>NUCLEOTIDE SEQUENCE [LARGE SCALE GENOMIC DNA]</scope>
    <source>
        <strain evidence="2">CGMCC 4.7131</strain>
    </source>
</reference>
<organism evidence="1 2">
    <name type="scientific">Streptomyces atrovirens</name>
    <dbReference type="NCBI Taxonomy" id="285556"/>
    <lineage>
        <taxon>Bacteria</taxon>
        <taxon>Bacillati</taxon>
        <taxon>Actinomycetota</taxon>
        <taxon>Actinomycetes</taxon>
        <taxon>Kitasatosporales</taxon>
        <taxon>Streptomycetaceae</taxon>
        <taxon>Streptomyces</taxon>
    </lineage>
</organism>
<keyword evidence="2" id="KW-1185">Reference proteome</keyword>
<dbReference type="Proteomes" id="UP001596035">
    <property type="component" value="Unassembled WGS sequence"/>
</dbReference>
<accession>A0ABW0E052</accession>
<sequence length="334" mass="35500">MAQTPSPNARRPRLFVLTAVATCVAAAGGIGAWLLLGTDDDPGSCEGLLQDERVHEALGDNYTAGMSCSEFGTAIRKATVGSVPGQHSLRQAQTMKDILIAVEDNLESTEGRLDPILSAPLAESLADYAADTEVMLGIGNADYFANSSPSKPAWKDTEGVHMAVPRTSLLRTVRAVSQEPTAYVVLRMAATRHAAEGLAAVERGTTGAELTAPPTRNARTLGALDAVSEDVRRDLSEGQASRWEHDVFKGLTKKTSEPLSYAEDPVNHLVASWQQALLADGAGKSSATLEEQSADMVDAWGKALSLDSEVQNSLRKNSLDSSYHARGDALRDLD</sequence>
<evidence type="ECO:0008006" key="3">
    <source>
        <dbReference type="Google" id="ProtNLM"/>
    </source>
</evidence>
<dbReference type="RefSeq" id="WP_344564190.1">
    <property type="nucleotide sequence ID" value="NZ_BAAATG010000032.1"/>
</dbReference>
<evidence type="ECO:0000313" key="1">
    <source>
        <dbReference type="EMBL" id="MFC5242938.1"/>
    </source>
</evidence>
<gene>
    <name evidence="1" type="ORF">ACFPWV_23985</name>
</gene>
<proteinExistence type="predicted"/>
<comment type="caution">
    <text evidence="1">The sequence shown here is derived from an EMBL/GenBank/DDBJ whole genome shotgun (WGS) entry which is preliminary data.</text>
</comment>
<protein>
    <recommendedName>
        <fullName evidence="3">Secreted protein</fullName>
    </recommendedName>
</protein>
<dbReference type="EMBL" id="JBHSKN010000020">
    <property type="protein sequence ID" value="MFC5242938.1"/>
    <property type="molecule type" value="Genomic_DNA"/>
</dbReference>
<evidence type="ECO:0000313" key="2">
    <source>
        <dbReference type="Proteomes" id="UP001596035"/>
    </source>
</evidence>